<evidence type="ECO:0000313" key="3">
    <source>
        <dbReference type="Proteomes" id="UP000076842"/>
    </source>
</evidence>
<keyword evidence="3" id="KW-1185">Reference proteome</keyword>
<gene>
    <name evidence="2" type="ORF">CALCODRAFT_109208</name>
</gene>
<accession>A0A165D2S4</accession>
<dbReference type="InParanoid" id="A0A165D2S4"/>
<dbReference type="AlphaFoldDB" id="A0A165D2S4"/>
<protein>
    <submittedName>
        <fullName evidence="2">Uncharacterized protein</fullName>
    </submittedName>
</protein>
<evidence type="ECO:0000313" key="2">
    <source>
        <dbReference type="EMBL" id="KZT51949.1"/>
    </source>
</evidence>
<name>A0A165D2S4_9BASI</name>
<sequence>MTHAMILLIPPLSMTRRLGAADGVARAFPTGPPAQHMPGLRMGPATLLRGQDGTRRASHNRGPMTSPDATPPSGDAPRPAVFLSSPPADTHSRSTRSLSHYIRWRIRDGTLLTKPRKPHFLELPHHNQPNPKPNPTPNQTTHHGACIGSLVSGGKGC</sequence>
<reference evidence="2 3" key="1">
    <citation type="journal article" date="2016" name="Mol. Biol. Evol.">
        <title>Comparative Genomics of Early-Diverging Mushroom-Forming Fungi Provides Insights into the Origins of Lignocellulose Decay Capabilities.</title>
        <authorList>
            <person name="Nagy L.G."/>
            <person name="Riley R."/>
            <person name="Tritt A."/>
            <person name="Adam C."/>
            <person name="Daum C."/>
            <person name="Floudas D."/>
            <person name="Sun H."/>
            <person name="Yadav J.S."/>
            <person name="Pangilinan J."/>
            <person name="Larsson K.H."/>
            <person name="Matsuura K."/>
            <person name="Barry K."/>
            <person name="Labutti K."/>
            <person name="Kuo R."/>
            <person name="Ohm R.A."/>
            <person name="Bhattacharya S.S."/>
            <person name="Shirouzu T."/>
            <person name="Yoshinaga Y."/>
            <person name="Martin F.M."/>
            <person name="Grigoriev I.V."/>
            <person name="Hibbett D.S."/>
        </authorList>
    </citation>
    <scope>NUCLEOTIDE SEQUENCE [LARGE SCALE GENOMIC DNA]</scope>
    <source>
        <strain evidence="2 3">HHB12733</strain>
    </source>
</reference>
<dbReference type="EMBL" id="KV424083">
    <property type="protein sequence ID" value="KZT51949.1"/>
    <property type="molecule type" value="Genomic_DNA"/>
</dbReference>
<dbReference type="Proteomes" id="UP000076842">
    <property type="component" value="Unassembled WGS sequence"/>
</dbReference>
<evidence type="ECO:0000256" key="1">
    <source>
        <dbReference type="SAM" id="MobiDB-lite"/>
    </source>
</evidence>
<proteinExistence type="predicted"/>
<feature type="region of interest" description="Disordered" evidence="1">
    <location>
        <begin position="29"/>
        <end position="94"/>
    </location>
</feature>
<organism evidence="2 3">
    <name type="scientific">Calocera cornea HHB12733</name>
    <dbReference type="NCBI Taxonomy" id="1353952"/>
    <lineage>
        <taxon>Eukaryota</taxon>
        <taxon>Fungi</taxon>
        <taxon>Dikarya</taxon>
        <taxon>Basidiomycota</taxon>
        <taxon>Agaricomycotina</taxon>
        <taxon>Dacrymycetes</taxon>
        <taxon>Dacrymycetales</taxon>
        <taxon>Dacrymycetaceae</taxon>
        <taxon>Calocera</taxon>
    </lineage>
</organism>
<feature type="region of interest" description="Disordered" evidence="1">
    <location>
        <begin position="120"/>
        <end position="144"/>
    </location>
</feature>